<dbReference type="AlphaFoldDB" id="A0A5P6NCU5"/>
<dbReference type="RefSeq" id="WP_151885862.1">
    <property type="nucleotide sequence ID" value="NZ_CP032228.1"/>
</dbReference>
<proteinExistence type="predicted"/>
<keyword evidence="1" id="KW-1133">Transmembrane helix</keyword>
<evidence type="ECO:0000313" key="2">
    <source>
        <dbReference type="EMBL" id="QFI63718.1"/>
    </source>
</evidence>
<gene>
    <name evidence="2" type="ORF">D0Y83_10935</name>
</gene>
<feature type="transmembrane region" description="Helical" evidence="1">
    <location>
        <begin position="55"/>
        <end position="76"/>
    </location>
</feature>
<evidence type="ECO:0000256" key="1">
    <source>
        <dbReference type="SAM" id="Phobius"/>
    </source>
</evidence>
<accession>A0A5P6NCU5</accession>
<protein>
    <submittedName>
        <fullName evidence="2">Uncharacterized protein</fullName>
    </submittedName>
</protein>
<dbReference type="EMBL" id="CP032228">
    <property type="protein sequence ID" value="QFI63718.1"/>
    <property type="molecule type" value="Genomic_DNA"/>
</dbReference>
<evidence type="ECO:0000313" key="3">
    <source>
        <dbReference type="Proteomes" id="UP000325385"/>
    </source>
</evidence>
<keyword evidence="1" id="KW-0812">Transmembrane</keyword>
<keyword evidence="1" id="KW-0472">Membrane</keyword>
<dbReference type="GeneID" id="69697821"/>
<reference evidence="3" key="1">
    <citation type="submission" date="2018-09" db="EMBL/GenBank/DDBJ databases">
        <title>Nocardia yunnanensis sp. nov., an actinomycete isolated from a soil sample.</title>
        <authorList>
            <person name="Zhang J."/>
        </authorList>
    </citation>
    <scope>NUCLEOTIDE SEQUENCE [LARGE SCALE GENOMIC DNA]</scope>
    <source>
        <strain evidence="3">21-3</strain>
    </source>
</reference>
<feature type="transmembrane region" description="Helical" evidence="1">
    <location>
        <begin position="27"/>
        <end position="49"/>
    </location>
</feature>
<sequence>MSMRSATGNTGRKHLCFDRLLDEQPYWALRFWLLGAALVLAGSAVISLTAKPLVLPLQALFFAALFAWAVWPLFAARYPSPCRRQR</sequence>
<dbReference type="Proteomes" id="UP000325385">
    <property type="component" value="Chromosome"/>
</dbReference>
<name>A0A5P6NCU5_9SPHN</name>
<organism evidence="2 3">
    <name type="scientific">Qipengyuania flava</name>
    <dbReference type="NCBI Taxonomy" id="192812"/>
    <lineage>
        <taxon>Bacteria</taxon>
        <taxon>Pseudomonadati</taxon>
        <taxon>Pseudomonadota</taxon>
        <taxon>Alphaproteobacteria</taxon>
        <taxon>Sphingomonadales</taxon>
        <taxon>Erythrobacteraceae</taxon>
        <taxon>Qipengyuania</taxon>
    </lineage>
</organism>